<proteinExistence type="predicted"/>
<dbReference type="GO" id="GO:0016787">
    <property type="term" value="F:hydrolase activity"/>
    <property type="evidence" value="ECO:0007669"/>
    <property type="project" value="UniProtKB-KW"/>
</dbReference>
<dbReference type="EMBL" id="FUHU01000036">
    <property type="protein sequence ID" value="SJM62767.1"/>
    <property type="molecule type" value="Genomic_DNA"/>
</dbReference>
<keyword evidence="3" id="KW-0540">Nuclease</keyword>
<dbReference type="GeneID" id="303173261"/>
<keyword evidence="4" id="KW-0547">Nucleotide-binding</keyword>
<reference evidence="6 7" key="1">
    <citation type="submission" date="2017-02" db="EMBL/GenBank/DDBJ databases">
        <authorList>
            <person name="Peterson S.W."/>
        </authorList>
    </citation>
    <scope>NUCLEOTIDE SEQUENCE [LARGE SCALE GENOMIC DNA]</scope>
    <source>
        <strain evidence="6 7">LMG 22410</strain>
    </source>
</reference>
<dbReference type="InterPro" id="IPR008201">
    <property type="entry name" value="HepT-like"/>
</dbReference>
<keyword evidence="1" id="KW-0597">Phosphoprotein</keyword>
<dbReference type="AlphaFoldDB" id="A0A1R4G3V5"/>
<evidence type="ECO:0000256" key="4">
    <source>
        <dbReference type="ARBA" id="ARBA00022741"/>
    </source>
</evidence>
<dbReference type="PANTHER" id="PTHR34139:SF1">
    <property type="entry name" value="RNASE MJ1380-RELATED"/>
    <property type="match status" value="1"/>
</dbReference>
<evidence type="ECO:0000256" key="2">
    <source>
        <dbReference type="ARBA" id="ARBA00022649"/>
    </source>
</evidence>
<sequence length="119" mass="13175">MSTAEREARIDANLAAIELHLQECVSVAARGEDAFFGSDFVYRYAAYAALIQVGNAVKDLPDEYRAAHPDVRWRALSRTRDKVGHSYGNTIDWRIIWVAVVNDIPDDLAAVTAIRAGRG</sequence>
<name>A0A1R4G3V5_9MICO</name>
<organism evidence="6 7">
    <name type="scientific">Agrococcus casei LMG 22410</name>
    <dbReference type="NCBI Taxonomy" id="1255656"/>
    <lineage>
        <taxon>Bacteria</taxon>
        <taxon>Bacillati</taxon>
        <taxon>Actinomycetota</taxon>
        <taxon>Actinomycetes</taxon>
        <taxon>Micrococcales</taxon>
        <taxon>Microbacteriaceae</taxon>
        <taxon>Agrococcus</taxon>
    </lineage>
</organism>
<dbReference type="GO" id="GO:0110001">
    <property type="term" value="C:toxin-antitoxin complex"/>
    <property type="evidence" value="ECO:0007669"/>
    <property type="project" value="InterPro"/>
</dbReference>
<dbReference type="GO" id="GO:0000166">
    <property type="term" value="F:nucleotide binding"/>
    <property type="evidence" value="ECO:0007669"/>
    <property type="project" value="UniProtKB-KW"/>
</dbReference>
<dbReference type="Proteomes" id="UP000195787">
    <property type="component" value="Unassembled WGS sequence"/>
</dbReference>
<evidence type="ECO:0000256" key="3">
    <source>
        <dbReference type="ARBA" id="ARBA00022722"/>
    </source>
</evidence>
<evidence type="ECO:0008006" key="8">
    <source>
        <dbReference type="Google" id="ProtNLM"/>
    </source>
</evidence>
<keyword evidence="5" id="KW-0378">Hydrolase</keyword>
<dbReference type="OrthoDB" id="4725864at2"/>
<keyword evidence="7" id="KW-1185">Reference proteome</keyword>
<dbReference type="PANTHER" id="PTHR34139">
    <property type="entry name" value="UPF0331 PROTEIN MJ0127"/>
    <property type="match status" value="1"/>
</dbReference>
<dbReference type="RefSeq" id="WP_086992124.1">
    <property type="nucleotide sequence ID" value="NZ_FUHU01000036.1"/>
</dbReference>
<keyword evidence="2" id="KW-1277">Toxin-antitoxin system</keyword>
<evidence type="ECO:0000313" key="7">
    <source>
        <dbReference type="Proteomes" id="UP000195787"/>
    </source>
</evidence>
<evidence type="ECO:0000256" key="5">
    <source>
        <dbReference type="ARBA" id="ARBA00022801"/>
    </source>
</evidence>
<dbReference type="Pfam" id="PF01934">
    <property type="entry name" value="HepT-like"/>
    <property type="match status" value="1"/>
</dbReference>
<evidence type="ECO:0000313" key="6">
    <source>
        <dbReference type="EMBL" id="SJM62767.1"/>
    </source>
</evidence>
<evidence type="ECO:0000256" key="1">
    <source>
        <dbReference type="ARBA" id="ARBA00022553"/>
    </source>
</evidence>
<dbReference type="InterPro" id="IPR051813">
    <property type="entry name" value="HepT_RNase_toxin"/>
</dbReference>
<accession>A0A1R4G3V5</accession>
<protein>
    <recommendedName>
        <fullName evidence="8">DUF86 domain-containing protein</fullName>
    </recommendedName>
</protein>
<dbReference type="GO" id="GO:0004540">
    <property type="term" value="F:RNA nuclease activity"/>
    <property type="evidence" value="ECO:0007669"/>
    <property type="project" value="InterPro"/>
</dbReference>
<gene>
    <name evidence="6" type="ORF">CZ674_08545</name>
</gene>